<accession>A0A0E1VX93</accession>
<protein>
    <submittedName>
        <fullName evidence="9">Putative outer membrane protein TolC</fullName>
    </submittedName>
</protein>
<evidence type="ECO:0000256" key="2">
    <source>
        <dbReference type="ARBA" id="ARBA00007613"/>
    </source>
</evidence>
<evidence type="ECO:0000256" key="1">
    <source>
        <dbReference type="ARBA" id="ARBA00004442"/>
    </source>
</evidence>
<evidence type="ECO:0000256" key="8">
    <source>
        <dbReference type="SAM" id="Coils"/>
    </source>
</evidence>
<sequence length="521" mass="58305">MAGPVLYRFLTILNSPKRCMRFNSIFKTFNLCPGPLDTRQEMETEMFETENLGASSKFRHAGFHLTTKSFRLRANVAYVTVCAVLAALGTGSESARAFCLDEAYQHAISNDPKFLQARAEYDAARQKFPQARAQMLPQVSAQLEWGRYGTHANLFGIDVSGNSTAAYGAAQLSQALFNMPYLYDMSRAKEFEESARQQLEVAKQELIMRVANACFDLLSAREKLQLADDEVGALTRLESDTRRMAQLGMKTIGDTAEIEARRSLAQSDEALARTDVEARRARYETLLGSAIDFTRWPRLAMHGTSPRIPTGDYQPQDNPSYQQAYRDLRVARLASKRINAEHLPSVDLFATYSRGLNPNLRGLTDKNDFHQSAVGVQVTIPIFSGGSVHYRKIEADHVATQYQNRLREVEQQLSTDHRETLAALQSIGTRIRALQQSLQAARLAYDSSMKAHQVGYSTTYETLNLRTDISNIRQKLFESYLDALKLQLKLKGILGTLDEQSLVAVDSFLASNAAPADQKSE</sequence>
<dbReference type="PANTHER" id="PTHR30026:SF20">
    <property type="entry name" value="OUTER MEMBRANE PROTEIN TOLC"/>
    <property type="match status" value="1"/>
</dbReference>
<comment type="subcellular location">
    <subcellularLocation>
        <location evidence="1">Cell outer membrane</location>
    </subcellularLocation>
</comment>
<evidence type="ECO:0000256" key="7">
    <source>
        <dbReference type="ARBA" id="ARBA00023237"/>
    </source>
</evidence>
<evidence type="ECO:0000256" key="6">
    <source>
        <dbReference type="ARBA" id="ARBA00023136"/>
    </source>
</evidence>
<evidence type="ECO:0000256" key="5">
    <source>
        <dbReference type="ARBA" id="ARBA00022692"/>
    </source>
</evidence>
<comment type="similarity">
    <text evidence="2">Belongs to the outer membrane factor (OMF) (TC 1.B.17) family.</text>
</comment>
<dbReference type="PANTHER" id="PTHR30026">
    <property type="entry name" value="OUTER MEMBRANE PROTEIN TOLC"/>
    <property type="match status" value="1"/>
</dbReference>
<evidence type="ECO:0000256" key="4">
    <source>
        <dbReference type="ARBA" id="ARBA00022452"/>
    </source>
</evidence>
<keyword evidence="8" id="KW-0175">Coiled coil</keyword>
<dbReference type="AlphaFoldDB" id="A0A0E1VX93"/>
<dbReference type="GO" id="GO:0009279">
    <property type="term" value="C:cell outer membrane"/>
    <property type="evidence" value="ECO:0007669"/>
    <property type="project" value="UniProtKB-SubCell"/>
</dbReference>
<gene>
    <name evidence="9" type="ORF">BURPS1710A_A0970</name>
</gene>
<dbReference type="InterPro" id="IPR051906">
    <property type="entry name" value="TolC-like"/>
</dbReference>
<dbReference type="EMBL" id="CM000833">
    <property type="protein sequence ID" value="EET05518.1"/>
    <property type="molecule type" value="Genomic_DNA"/>
</dbReference>
<dbReference type="Proteomes" id="UP000001812">
    <property type="component" value="Chromosome II"/>
</dbReference>
<keyword evidence="5" id="KW-0812">Transmembrane</keyword>
<name>A0A0E1VX93_BURPE</name>
<reference evidence="9" key="1">
    <citation type="submission" date="2009-05" db="EMBL/GenBank/DDBJ databases">
        <authorList>
            <person name="Harkins D.M."/>
            <person name="DeShazer D."/>
            <person name="Woods D.E."/>
            <person name="Brinkac L.M."/>
            <person name="Brown K.A."/>
            <person name="Hung G.C."/>
            <person name="Tuanyok A."/>
            <person name="Zhang B."/>
            <person name="Nierman W.C."/>
        </authorList>
    </citation>
    <scope>NUCLEOTIDE SEQUENCE [LARGE SCALE GENOMIC DNA]</scope>
    <source>
        <strain evidence="9">1710a</strain>
    </source>
</reference>
<keyword evidence="6" id="KW-0472">Membrane</keyword>
<dbReference type="HOGENOM" id="CLU_012817_0_2_4"/>
<dbReference type="RefSeq" id="WP_004184603.1">
    <property type="nucleotide sequence ID" value="NZ_CM000833.1"/>
</dbReference>
<dbReference type="GO" id="GO:0015562">
    <property type="term" value="F:efflux transmembrane transporter activity"/>
    <property type="evidence" value="ECO:0007669"/>
    <property type="project" value="InterPro"/>
</dbReference>
<keyword evidence="3" id="KW-0813">Transport</keyword>
<organism evidence="9">
    <name type="scientific">Burkholderia pseudomallei 1710a</name>
    <dbReference type="NCBI Taxonomy" id="320371"/>
    <lineage>
        <taxon>Bacteria</taxon>
        <taxon>Pseudomonadati</taxon>
        <taxon>Pseudomonadota</taxon>
        <taxon>Betaproteobacteria</taxon>
        <taxon>Burkholderiales</taxon>
        <taxon>Burkholderiaceae</taxon>
        <taxon>Burkholderia</taxon>
        <taxon>pseudomallei group</taxon>
    </lineage>
</organism>
<evidence type="ECO:0000256" key="3">
    <source>
        <dbReference type="ARBA" id="ARBA00022448"/>
    </source>
</evidence>
<dbReference type="Gene3D" id="1.20.1600.10">
    <property type="entry name" value="Outer membrane efflux proteins (OEP)"/>
    <property type="match status" value="1"/>
</dbReference>
<dbReference type="GO" id="GO:0015288">
    <property type="term" value="F:porin activity"/>
    <property type="evidence" value="ECO:0007669"/>
    <property type="project" value="TreeGrafter"/>
</dbReference>
<feature type="coiled-coil region" evidence="8">
    <location>
        <begin position="392"/>
        <end position="419"/>
    </location>
</feature>
<evidence type="ECO:0000313" key="9">
    <source>
        <dbReference type="EMBL" id="EET05518.1"/>
    </source>
</evidence>
<dbReference type="InterPro" id="IPR003423">
    <property type="entry name" value="OMP_efflux"/>
</dbReference>
<proteinExistence type="inferred from homology"/>
<dbReference type="GO" id="GO:1990281">
    <property type="term" value="C:efflux pump complex"/>
    <property type="evidence" value="ECO:0007669"/>
    <property type="project" value="TreeGrafter"/>
</dbReference>
<dbReference type="Pfam" id="PF02321">
    <property type="entry name" value="OEP"/>
    <property type="match status" value="2"/>
</dbReference>
<keyword evidence="4" id="KW-1134">Transmembrane beta strand</keyword>
<dbReference type="GeneID" id="92976346"/>
<dbReference type="SUPFAM" id="SSF56954">
    <property type="entry name" value="Outer membrane efflux proteins (OEP)"/>
    <property type="match status" value="1"/>
</dbReference>
<keyword evidence="7" id="KW-0998">Cell outer membrane</keyword>